<dbReference type="Proteomes" id="UP001208570">
    <property type="component" value="Unassembled WGS sequence"/>
</dbReference>
<sequence length="146" mass="17209">MGELLHDITYMDPLGKSDHLGISFCIDLEPEKDDSSQLRYKMDKDDYTKMRVKLEKRYKQTGSYEDYEKYCIKRNKAHSESDRLRRNVEKIIAREAKTRPKSFWTYLKSRTTSRESVSPLEKDNGELTNTDGEKAEVQDILLISIY</sequence>
<comment type="caution">
    <text evidence="1">The sequence shown here is derived from an EMBL/GenBank/DDBJ whole genome shotgun (WGS) entry which is preliminary data.</text>
</comment>
<dbReference type="EMBL" id="JAODUP010000581">
    <property type="protein sequence ID" value="KAK2146860.1"/>
    <property type="molecule type" value="Genomic_DNA"/>
</dbReference>
<protein>
    <submittedName>
        <fullName evidence="1">Uncharacterized protein</fullName>
    </submittedName>
</protein>
<dbReference type="AlphaFoldDB" id="A0AAD9MVE3"/>
<organism evidence="1 2">
    <name type="scientific">Paralvinella palmiformis</name>
    <dbReference type="NCBI Taxonomy" id="53620"/>
    <lineage>
        <taxon>Eukaryota</taxon>
        <taxon>Metazoa</taxon>
        <taxon>Spiralia</taxon>
        <taxon>Lophotrochozoa</taxon>
        <taxon>Annelida</taxon>
        <taxon>Polychaeta</taxon>
        <taxon>Sedentaria</taxon>
        <taxon>Canalipalpata</taxon>
        <taxon>Terebellida</taxon>
        <taxon>Terebelliformia</taxon>
        <taxon>Alvinellidae</taxon>
        <taxon>Paralvinella</taxon>
    </lineage>
</organism>
<evidence type="ECO:0000313" key="2">
    <source>
        <dbReference type="Proteomes" id="UP001208570"/>
    </source>
</evidence>
<keyword evidence="2" id="KW-1185">Reference proteome</keyword>
<gene>
    <name evidence="1" type="ORF">LSH36_581g01024</name>
</gene>
<proteinExistence type="predicted"/>
<accession>A0AAD9MVE3</accession>
<name>A0AAD9MVE3_9ANNE</name>
<reference evidence="1" key="1">
    <citation type="journal article" date="2023" name="Mol. Biol. Evol.">
        <title>Third-Generation Sequencing Reveals the Adaptive Role of the Epigenome in Three Deep-Sea Polychaetes.</title>
        <authorList>
            <person name="Perez M."/>
            <person name="Aroh O."/>
            <person name="Sun Y."/>
            <person name="Lan Y."/>
            <person name="Juniper S.K."/>
            <person name="Young C.R."/>
            <person name="Angers B."/>
            <person name="Qian P.Y."/>
        </authorList>
    </citation>
    <scope>NUCLEOTIDE SEQUENCE</scope>
    <source>
        <strain evidence="1">P08H-3</strain>
    </source>
</reference>
<evidence type="ECO:0000313" key="1">
    <source>
        <dbReference type="EMBL" id="KAK2146860.1"/>
    </source>
</evidence>